<dbReference type="InterPro" id="IPR029058">
    <property type="entry name" value="AB_hydrolase_fold"/>
</dbReference>
<dbReference type="SUPFAM" id="SSF53474">
    <property type="entry name" value="alpha/beta-Hydrolases"/>
    <property type="match status" value="1"/>
</dbReference>
<dbReference type="PANTHER" id="PTHR37017">
    <property type="entry name" value="AB HYDROLASE-1 DOMAIN-CONTAINING PROTEIN-RELATED"/>
    <property type="match status" value="1"/>
</dbReference>
<dbReference type="RefSeq" id="WP_345631460.1">
    <property type="nucleotide sequence ID" value="NZ_BAABJQ010000011.1"/>
</dbReference>
<sequence length="243" mass="26843">MNIVLIHGAFHDGRAWDRVVAHLKDRGVANVWAPTIPGHGPHVPRNLSHDQMVAGLVDFITQHDLDDVVLVGHSFGGSIIMAVAQEVSERVAATIFANAVVPVHGQELIDLNADTSRLQHMFVFHEDGSWSPTYQTWRAAFIQDSTEAVAALAFAELTPEGPGSLTWRADVQRFFDLRLPAGYIHMTDDTLFAWKEFWERLHEPKVVEIPGSHEVMYSAPERMADAILEAIPDGLKASLLSAA</sequence>
<evidence type="ECO:0000313" key="2">
    <source>
        <dbReference type="EMBL" id="GAA5188405.1"/>
    </source>
</evidence>
<reference evidence="3" key="1">
    <citation type="journal article" date="2019" name="Int. J. Syst. Evol. Microbiol.">
        <title>The Global Catalogue of Microorganisms (GCM) 10K type strain sequencing project: providing services to taxonomists for standard genome sequencing and annotation.</title>
        <authorList>
            <consortium name="The Broad Institute Genomics Platform"/>
            <consortium name="The Broad Institute Genome Sequencing Center for Infectious Disease"/>
            <person name="Wu L."/>
            <person name="Ma J."/>
        </authorList>
    </citation>
    <scope>NUCLEOTIDE SEQUENCE [LARGE SCALE GENOMIC DNA]</scope>
    <source>
        <strain evidence="3">JCM 18304</strain>
    </source>
</reference>
<dbReference type="GO" id="GO:0016787">
    <property type="term" value="F:hydrolase activity"/>
    <property type="evidence" value="ECO:0007669"/>
    <property type="project" value="UniProtKB-KW"/>
</dbReference>
<protein>
    <submittedName>
        <fullName evidence="2">Alpha/beta hydrolase</fullName>
    </submittedName>
</protein>
<organism evidence="2 3">
    <name type="scientific">Rugosimonospora acidiphila</name>
    <dbReference type="NCBI Taxonomy" id="556531"/>
    <lineage>
        <taxon>Bacteria</taxon>
        <taxon>Bacillati</taxon>
        <taxon>Actinomycetota</taxon>
        <taxon>Actinomycetes</taxon>
        <taxon>Micromonosporales</taxon>
        <taxon>Micromonosporaceae</taxon>
        <taxon>Rugosimonospora</taxon>
    </lineage>
</organism>
<feature type="domain" description="AB hydrolase-1" evidence="1">
    <location>
        <begin position="3"/>
        <end position="226"/>
    </location>
</feature>
<dbReference type="Gene3D" id="3.40.50.1820">
    <property type="entry name" value="alpha/beta hydrolase"/>
    <property type="match status" value="1"/>
</dbReference>
<dbReference type="EMBL" id="BAABJQ010000011">
    <property type="protein sequence ID" value="GAA5188405.1"/>
    <property type="molecule type" value="Genomic_DNA"/>
</dbReference>
<dbReference type="InterPro" id="IPR052897">
    <property type="entry name" value="Sec-Metab_Biosynth_Hydrolase"/>
</dbReference>
<evidence type="ECO:0000313" key="3">
    <source>
        <dbReference type="Proteomes" id="UP001501570"/>
    </source>
</evidence>
<comment type="caution">
    <text evidence="2">The sequence shown here is derived from an EMBL/GenBank/DDBJ whole genome shotgun (WGS) entry which is preliminary data.</text>
</comment>
<name>A0ABP9RYL4_9ACTN</name>
<gene>
    <name evidence="2" type="ORF">GCM10023322_39030</name>
</gene>
<dbReference type="InterPro" id="IPR000073">
    <property type="entry name" value="AB_hydrolase_1"/>
</dbReference>
<keyword evidence="3" id="KW-1185">Reference proteome</keyword>
<evidence type="ECO:0000259" key="1">
    <source>
        <dbReference type="Pfam" id="PF12697"/>
    </source>
</evidence>
<dbReference type="Pfam" id="PF12697">
    <property type="entry name" value="Abhydrolase_6"/>
    <property type="match status" value="1"/>
</dbReference>
<proteinExistence type="predicted"/>
<dbReference type="Proteomes" id="UP001501570">
    <property type="component" value="Unassembled WGS sequence"/>
</dbReference>
<keyword evidence="2" id="KW-0378">Hydrolase</keyword>
<accession>A0ABP9RYL4</accession>
<dbReference type="PANTHER" id="PTHR37017:SF11">
    <property type="entry name" value="ESTERASE_LIPASE_THIOESTERASE DOMAIN-CONTAINING PROTEIN"/>
    <property type="match status" value="1"/>
</dbReference>